<organism evidence="1">
    <name type="scientific">bioreactor metagenome</name>
    <dbReference type="NCBI Taxonomy" id="1076179"/>
    <lineage>
        <taxon>unclassified sequences</taxon>
        <taxon>metagenomes</taxon>
        <taxon>ecological metagenomes</taxon>
    </lineage>
</organism>
<comment type="caution">
    <text evidence="1">The sequence shown here is derived from an EMBL/GenBank/DDBJ whole genome shotgun (WGS) entry which is preliminary data.</text>
</comment>
<name>A0A645G4B7_9ZZZZ</name>
<protein>
    <submittedName>
        <fullName evidence="1">Uncharacterized protein</fullName>
    </submittedName>
</protein>
<sequence length="96" mass="10377">MTSKGRNSLPDPVGQAAADVRVLRDVLMQNSALRNIPVECLTVFTDKAVQLAVPKSIPIYRRKELLSLLESEKYLQDKGIDLTAVAAVLKSAAGAQ</sequence>
<reference evidence="1" key="1">
    <citation type="submission" date="2019-08" db="EMBL/GenBank/DDBJ databases">
        <authorList>
            <person name="Kucharzyk K."/>
            <person name="Murdoch R.W."/>
            <person name="Higgins S."/>
            <person name="Loffler F."/>
        </authorList>
    </citation>
    <scope>NUCLEOTIDE SEQUENCE</scope>
</reference>
<dbReference type="EMBL" id="VSSQ01069801">
    <property type="protein sequence ID" value="MPN21747.1"/>
    <property type="molecule type" value="Genomic_DNA"/>
</dbReference>
<gene>
    <name evidence="1" type="ORF">SDC9_169127</name>
</gene>
<dbReference type="AlphaFoldDB" id="A0A645G4B7"/>
<accession>A0A645G4B7</accession>
<proteinExistence type="predicted"/>
<evidence type="ECO:0000313" key="1">
    <source>
        <dbReference type="EMBL" id="MPN21747.1"/>
    </source>
</evidence>